<feature type="transmembrane region" description="Helical" evidence="1">
    <location>
        <begin position="38"/>
        <end position="56"/>
    </location>
</feature>
<reference evidence="4 5" key="1">
    <citation type="submission" date="2024-02" db="EMBL/GenBank/DDBJ databases">
        <title>New especies of Spiribacter isolated from saline water.</title>
        <authorList>
            <person name="Leon M.J."/>
            <person name="De La Haba R."/>
            <person name="Sanchez-Porro C."/>
            <person name="Ventosa A."/>
        </authorList>
    </citation>
    <scope>NUCLEOTIDE SEQUENCE [LARGE SCALE GENOMIC DNA]</scope>
    <source>
        <strain evidence="5">ag22IC6-390</strain>
    </source>
</reference>
<feature type="transmembrane region" description="Helical" evidence="1">
    <location>
        <begin position="308"/>
        <end position="325"/>
    </location>
</feature>
<keyword evidence="1" id="KW-0812">Transmembrane</keyword>
<dbReference type="EMBL" id="JBAKFM010000002">
    <property type="protein sequence ID" value="MEX0469222.1"/>
    <property type="molecule type" value="Genomic_DNA"/>
</dbReference>
<comment type="caution">
    <text evidence="4">The sequence shown here is derived from an EMBL/GenBank/DDBJ whole genome shotgun (WGS) entry which is preliminary data.</text>
</comment>
<feature type="transmembrane region" description="Helical" evidence="1">
    <location>
        <begin position="100"/>
        <end position="127"/>
    </location>
</feature>
<gene>
    <name evidence="4" type="ORF">V6X73_05730</name>
</gene>
<dbReference type="Pfam" id="PF13194">
    <property type="entry name" value="DUF4010"/>
    <property type="match status" value="1"/>
</dbReference>
<dbReference type="PANTHER" id="PTHR39084">
    <property type="entry name" value="MEMBRANE PROTEIN-RELATED"/>
    <property type="match status" value="1"/>
</dbReference>
<keyword evidence="1" id="KW-1133">Transmembrane helix</keyword>
<feature type="transmembrane region" description="Helical" evidence="1">
    <location>
        <begin position="237"/>
        <end position="261"/>
    </location>
</feature>
<proteinExistence type="predicted"/>
<name>A0ABV3TC72_9GAMM</name>
<dbReference type="InterPro" id="IPR025105">
    <property type="entry name" value="DUF4010"/>
</dbReference>
<feature type="domain" description="MgtC/SapB/SrpB/YhiD N-terminal" evidence="2">
    <location>
        <begin position="10"/>
        <end position="135"/>
    </location>
</feature>
<evidence type="ECO:0000259" key="3">
    <source>
        <dbReference type="Pfam" id="PF13194"/>
    </source>
</evidence>
<keyword evidence="1" id="KW-0472">Membrane</keyword>
<dbReference type="Proteomes" id="UP001556709">
    <property type="component" value="Unassembled WGS sequence"/>
</dbReference>
<accession>A0ABV3TC72</accession>
<feature type="domain" description="DUF4010" evidence="3">
    <location>
        <begin position="183"/>
        <end position="392"/>
    </location>
</feature>
<feature type="transmembrane region" description="Helical" evidence="1">
    <location>
        <begin position="267"/>
        <end position="288"/>
    </location>
</feature>
<feature type="transmembrane region" description="Helical" evidence="1">
    <location>
        <begin position="337"/>
        <end position="356"/>
    </location>
</feature>
<dbReference type="PANTHER" id="PTHR39084:SF1">
    <property type="entry name" value="DUF4010 DOMAIN-CONTAINING PROTEIN"/>
    <property type="match status" value="1"/>
</dbReference>
<evidence type="ECO:0000313" key="5">
    <source>
        <dbReference type="Proteomes" id="UP001556709"/>
    </source>
</evidence>
<evidence type="ECO:0000259" key="2">
    <source>
        <dbReference type="Pfam" id="PF02308"/>
    </source>
</evidence>
<keyword evidence="5" id="KW-1185">Reference proteome</keyword>
<dbReference type="InterPro" id="IPR049177">
    <property type="entry name" value="MgtC_SapB_SrpB_YhiD_N"/>
</dbReference>
<feature type="transmembrane region" description="Helical" evidence="1">
    <location>
        <begin position="6"/>
        <end position="26"/>
    </location>
</feature>
<dbReference type="Pfam" id="PF02308">
    <property type="entry name" value="MgtC"/>
    <property type="match status" value="1"/>
</dbReference>
<feature type="transmembrane region" description="Helical" evidence="1">
    <location>
        <begin position="368"/>
        <end position="390"/>
    </location>
</feature>
<sequence length="421" mass="43210">MMDSGHALGLLVALMIGAVVGLERGWRLRQYGEGRRVAGLRTFALMGLAGGVAGLVGERAGAWVVPVALAGVIALLVLGYRRSAWRQDDMGITTEVAGVLVFLLGVLATAGQALLALAGGVVTAVVLGFKPRLHAFLVWLDGPEIRAILQLALISAVLLPLLPRSGYGPWNVLNPYQIWLMVVLISAIGFVGHFAVRIVGSRRGVLFTGLFAGLASSTALTLTLSRAARQQRSLQPLFAAAIVLACTTMFPRLLVLVAAVAPGLLAGLYLPVAILTAVGLTATAGLVIESGHGQDNARSPALQTPFELGTALRFGVILVVVMLGAEALRRLAGDAGVYLMALLSGLTDVDAITLSLGNMAGEQLGAAVALQGILIAAMANTLVKMGLAIGLGGRGLALRVGLGLGAVIVAGALWVVSGGLR</sequence>
<feature type="transmembrane region" description="Helical" evidence="1">
    <location>
        <begin position="205"/>
        <end position="225"/>
    </location>
</feature>
<feature type="transmembrane region" description="Helical" evidence="1">
    <location>
        <begin position="396"/>
        <end position="416"/>
    </location>
</feature>
<evidence type="ECO:0000256" key="1">
    <source>
        <dbReference type="SAM" id="Phobius"/>
    </source>
</evidence>
<organism evidence="4 5">
    <name type="scientific">Spiribacter pallidus</name>
    <dbReference type="NCBI Taxonomy" id="1987936"/>
    <lineage>
        <taxon>Bacteria</taxon>
        <taxon>Pseudomonadati</taxon>
        <taxon>Pseudomonadota</taxon>
        <taxon>Gammaproteobacteria</taxon>
        <taxon>Chromatiales</taxon>
        <taxon>Ectothiorhodospiraceae</taxon>
        <taxon>Spiribacter</taxon>
    </lineage>
</organism>
<evidence type="ECO:0000313" key="4">
    <source>
        <dbReference type="EMBL" id="MEX0469222.1"/>
    </source>
</evidence>
<protein>
    <submittedName>
        <fullName evidence="4">MgtC/SapB family protein</fullName>
    </submittedName>
</protein>
<feature type="transmembrane region" description="Helical" evidence="1">
    <location>
        <begin position="178"/>
        <end position="199"/>
    </location>
</feature>
<dbReference type="RefSeq" id="WP_367958539.1">
    <property type="nucleotide sequence ID" value="NZ_JBAKFK010000002.1"/>
</dbReference>
<feature type="transmembrane region" description="Helical" evidence="1">
    <location>
        <begin position="62"/>
        <end position="80"/>
    </location>
</feature>